<dbReference type="InterPro" id="IPR011990">
    <property type="entry name" value="TPR-like_helical_dom_sf"/>
</dbReference>
<dbReference type="InterPro" id="IPR000157">
    <property type="entry name" value="TIR_dom"/>
</dbReference>
<sequence>MMAVQDGRVITFYSYKGGTGRTMALANTAWILAANGKRVLTVDWDLEAPGLDRFFRPFLDPNVLVATTGVIDMLADYCRATTEGHRQGPWHRAYARVEQHAVSLDLEHLGLSFPDGGSLDFLSAGKQNQEYSATVSSFDWDDFFERRGGGLFLDALRKDMKASYDYVLIDSRTGLSDNADICTIHLPDVVVDCFTLSGQAMDGAAAVARNVEDSGHQRYIRVLPVPMRIDEGEKAKADAARTRARLKFSGLPKGPGGQELDAAEAGAYWGRVEIPYRPYYAYEETLATVGDKAGVEGSLLSAFERLVKEISEGGVTHLPPVPEPVRLRCLDAFDLQRATNVMVVYAAENRMWADWAEALLKRNGCQVVQRDVAAGPPERTASVTHALVLLSTAFHRSRSSEAVWRTLTGTAAVGQTSLPALVPVRVDELRLPDHYAEHNPVDLYRNDQDACARALLDALQVPSQTMGSDVQGPRFPGSAPRIWNVPRRNTTFTGRDLVLEQLRQRLTGGMSVVRPQPQVLFGLGGVGKTQVALEYAHRFMADYDLVWWVSAKHIDSVRSSLAELATRLGAPQSDDMAAGSREAVRMLANGAVARFLLVFDNADNADELVHCFPEHSGGHIVITSRNQVWAQHGVASLPIDVFPRPESVEHLSLCAPGLSTEEADRVADAVGDLPLAVEQAAAWLAETATPVDEYLRQLAEQSTYVLNLNQASDYRTTVAATWNVSIDLLREHSPASVRLMQVCAFLAPEPIPAALLYSREMQNELRKVDRSLQESLMMGRVIKEISRFALAKIEVSNSIQIHRLVQAVIRSQLTKEEQRQARHVAHTVLAGARPDGDEPVDDPRNWTRFEAIWPHLHASDVRNCVESEPRRLLVDHVRYLWKRGDFASARHQAEELLNHWRTTLGEDDIQYLFLRFQYANVLRSEGQFTKSREINEDVLAHQRRILGPSHPHTYMTLTSLASDLAISGAYDSAVRAVPLAREAHEGFKRIFHESHPRTLSAANNLGLASRVVGRYAEARDIDEDTYHRRRGVLGPDHPYTLASAARLGRDLREVGRYTDSVTLLSESYEDHKRTRGKGFPGTLSCAKSLAVSLRQSGQFENARRLTTATRAQYRDQYSAPTPDSLACELNLAADLYAAEEWEKARDIAKAVRDKFVKVAGEKHPYTQATLNSLGVYLKACAEADEAEAVFRRVTEGMRIALGDQHPHTLFSRANHANVLAEQGRPDEAWPLEEAARDALVAVLGAHHPETLAVVANSALTLVALGREEEAAQLHAESLVELERQQQQLGEGNAITRLVRDKRRVYRDLEPLQA</sequence>
<dbReference type="Proteomes" id="UP000327294">
    <property type="component" value="Chromosome"/>
</dbReference>
<name>A0A5P8K320_9ACTN</name>
<dbReference type="Gene3D" id="1.25.40.10">
    <property type="entry name" value="Tetratricopeptide repeat domain"/>
    <property type="match status" value="3"/>
</dbReference>
<dbReference type="Pfam" id="PF13424">
    <property type="entry name" value="TPR_12"/>
    <property type="match status" value="1"/>
</dbReference>
<feature type="domain" description="DUF7779" evidence="3">
    <location>
        <begin position="731"/>
        <end position="817"/>
    </location>
</feature>
<dbReference type="GO" id="GO:0007165">
    <property type="term" value="P:signal transduction"/>
    <property type="evidence" value="ECO:0007669"/>
    <property type="project" value="InterPro"/>
</dbReference>
<organism evidence="4 5">
    <name type="scientific">Streptomyces phaeolivaceus</name>
    <dbReference type="NCBI Taxonomy" id="2653200"/>
    <lineage>
        <taxon>Bacteria</taxon>
        <taxon>Bacillati</taxon>
        <taxon>Actinomycetota</taxon>
        <taxon>Actinomycetes</taxon>
        <taxon>Kitasatosporales</taxon>
        <taxon>Streptomycetaceae</taxon>
        <taxon>Streptomyces</taxon>
    </lineage>
</organism>
<dbReference type="Pfam" id="PF25000">
    <property type="entry name" value="DUF7779"/>
    <property type="match status" value="1"/>
</dbReference>
<dbReference type="NCBIfam" id="NF047398">
    <property type="entry name" value="AAA_KGGVGR"/>
    <property type="match status" value="1"/>
</dbReference>
<proteinExistence type="predicted"/>
<evidence type="ECO:0000313" key="4">
    <source>
        <dbReference type="EMBL" id="QFQ96999.1"/>
    </source>
</evidence>
<dbReference type="Pfam" id="PF13374">
    <property type="entry name" value="TPR_10"/>
    <property type="match status" value="2"/>
</dbReference>
<dbReference type="InterPro" id="IPR053137">
    <property type="entry name" value="NLR-like"/>
</dbReference>
<dbReference type="KEGG" id="sphv:F9278_13150"/>
<feature type="domain" description="NB-ARC" evidence="1">
    <location>
        <begin position="519"/>
        <end position="628"/>
    </location>
</feature>
<evidence type="ECO:0000313" key="5">
    <source>
        <dbReference type="Proteomes" id="UP000327294"/>
    </source>
</evidence>
<reference evidence="4 5" key="1">
    <citation type="submission" date="2019-10" db="EMBL/GenBank/DDBJ databases">
        <title>Streptomyces sp. strain GY16 isolated from leaves of Broussonetia papyrifera.</title>
        <authorList>
            <person name="Mo P."/>
        </authorList>
    </citation>
    <scope>NUCLEOTIDE SEQUENCE [LARGE SCALE GENOMIC DNA]</scope>
    <source>
        <strain evidence="4 5">GY16</strain>
    </source>
</reference>
<evidence type="ECO:0000259" key="1">
    <source>
        <dbReference type="Pfam" id="PF00931"/>
    </source>
</evidence>
<dbReference type="EMBL" id="CP045096">
    <property type="protein sequence ID" value="QFQ96999.1"/>
    <property type="molecule type" value="Genomic_DNA"/>
</dbReference>
<dbReference type="PANTHER" id="PTHR46082:SF6">
    <property type="entry name" value="AAA+ ATPASE DOMAIN-CONTAINING PROTEIN-RELATED"/>
    <property type="match status" value="1"/>
</dbReference>
<dbReference type="SUPFAM" id="SSF48452">
    <property type="entry name" value="TPR-like"/>
    <property type="match status" value="4"/>
</dbReference>
<feature type="domain" description="TIR" evidence="2">
    <location>
        <begin position="341"/>
        <end position="454"/>
    </location>
</feature>
<protein>
    <submittedName>
        <fullName evidence="4">Tetratricopeptide repeat protein</fullName>
    </submittedName>
</protein>
<dbReference type="SUPFAM" id="SSF52540">
    <property type="entry name" value="P-loop containing nucleoside triphosphate hydrolases"/>
    <property type="match status" value="2"/>
</dbReference>
<dbReference type="NCBIfam" id="NF040586">
    <property type="entry name" value="FxSxx_TPR"/>
    <property type="match status" value="1"/>
</dbReference>
<dbReference type="Gene3D" id="3.40.50.300">
    <property type="entry name" value="P-loop containing nucleotide triphosphate hydrolases"/>
    <property type="match status" value="2"/>
</dbReference>
<evidence type="ECO:0000259" key="2">
    <source>
        <dbReference type="Pfam" id="PF13676"/>
    </source>
</evidence>
<gene>
    <name evidence="4" type="ORF">F9278_13150</name>
</gene>
<dbReference type="PANTHER" id="PTHR46082">
    <property type="entry name" value="ATP/GTP-BINDING PROTEIN-RELATED"/>
    <property type="match status" value="1"/>
</dbReference>
<keyword evidence="5" id="KW-1185">Reference proteome</keyword>
<dbReference type="RefSeq" id="WP_152168491.1">
    <property type="nucleotide sequence ID" value="NZ_CP045096.1"/>
</dbReference>
<evidence type="ECO:0000259" key="3">
    <source>
        <dbReference type="Pfam" id="PF25000"/>
    </source>
</evidence>
<dbReference type="InterPro" id="IPR056681">
    <property type="entry name" value="DUF7779"/>
</dbReference>
<dbReference type="Pfam" id="PF13676">
    <property type="entry name" value="TIR_2"/>
    <property type="match status" value="1"/>
</dbReference>
<accession>A0A5P8K320</accession>
<dbReference type="Pfam" id="PF00931">
    <property type="entry name" value="NB-ARC"/>
    <property type="match status" value="1"/>
</dbReference>
<dbReference type="InterPro" id="IPR002182">
    <property type="entry name" value="NB-ARC"/>
</dbReference>
<dbReference type="GO" id="GO:0043531">
    <property type="term" value="F:ADP binding"/>
    <property type="evidence" value="ECO:0007669"/>
    <property type="project" value="InterPro"/>
</dbReference>
<dbReference type="InterPro" id="IPR027417">
    <property type="entry name" value="P-loop_NTPase"/>
</dbReference>